<evidence type="ECO:0000259" key="1">
    <source>
        <dbReference type="SMART" id="SM00065"/>
    </source>
</evidence>
<dbReference type="Gene3D" id="1.10.10.2840">
    <property type="entry name" value="PucR C-terminal helix-turn-helix domain"/>
    <property type="match status" value="1"/>
</dbReference>
<gene>
    <name evidence="2" type="ORF">GCM10007425_26430</name>
</gene>
<reference evidence="2" key="2">
    <citation type="submission" date="2020-09" db="EMBL/GenBank/DDBJ databases">
        <authorList>
            <person name="Sun Q."/>
            <person name="Zhou Y."/>
        </authorList>
    </citation>
    <scope>NUCLEOTIDE SEQUENCE</scope>
    <source>
        <strain evidence="2">CGMCC 1.15760</strain>
    </source>
</reference>
<dbReference type="InterPro" id="IPR003018">
    <property type="entry name" value="GAF"/>
</dbReference>
<evidence type="ECO:0000313" key="3">
    <source>
        <dbReference type="Proteomes" id="UP000616608"/>
    </source>
</evidence>
<dbReference type="InterPro" id="IPR042070">
    <property type="entry name" value="PucR_C-HTH_sf"/>
</dbReference>
<dbReference type="SMART" id="SM00065">
    <property type="entry name" value="GAF"/>
    <property type="match status" value="1"/>
</dbReference>
<dbReference type="InterPro" id="IPR029016">
    <property type="entry name" value="GAF-like_dom_sf"/>
</dbReference>
<dbReference type="Gene3D" id="3.30.450.40">
    <property type="match status" value="1"/>
</dbReference>
<dbReference type="Proteomes" id="UP000616608">
    <property type="component" value="Unassembled WGS sequence"/>
</dbReference>
<reference evidence="2" key="1">
    <citation type="journal article" date="2014" name="Int. J. Syst. Evol. Microbiol.">
        <title>Complete genome sequence of Corynebacterium casei LMG S-19264T (=DSM 44701T), isolated from a smear-ripened cheese.</title>
        <authorList>
            <consortium name="US DOE Joint Genome Institute (JGI-PGF)"/>
            <person name="Walter F."/>
            <person name="Albersmeier A."/>
            <person name="Kalinowski J."/>
            <person name="Ruckert C."/>
        </authorList>
    </citation>
    <scope>NUCLEOTIDE SEQUENCE</scope>
    <source>
        <strain evidence="2">CGMCC 1.15760</strain>
    </source>
</reference>
<name>A0A917G9X9_9BACI</name>
<comment type="caution">
    <text evidence="2">The sequence shown here is derived from an EMBL/GenBank/DDBJ whole genome shotgun (WGS) entry which is preliminary data.</text>
</comment>
<organism evidence="2 3">
    <name type="scientific">Lysinibacillus alkalisoli</name>
    <dbReference type="NCBI Taxonomy" id="1911548"/>
    <lineage>
        <taxon>Bacteria</taxon>
        <taxon>Bacillati</taxon>
        <taxon>Bacillota</taxon>
        <taxon>Bacilli</taxon>
        <taxon>Bacillales</taxon>
        <taxon>Bacillaceae</taxon>
        <taxon>Lysinibacillus</taxon>
    </lineage>
</organism>
<keyword evidence="3" id="KW-1185">Reference proteome</keyword>
<dbReference type="RefSeq" id="WP_188615540.1">
    <property type="nucleotide sequence ID" value="NZ_BMJT01000009.1"/>
</dbReference>
<dbReference type="AlphaFoldDB" id="A0A917G9X9"/>
<dbReference type="Pfam" id="PF13185">
    <property type="entry name" value="GAF_2"/>
    <property type="match status" value="1"/>
</dbReference>
<feature type="domain" description="GAF" evidence="1">
    <location>
        <begin position="24"/>
        <end position="184"/>
    </location>
</feature>
<dbReference type="SUPFAM" id="SSF55781">
    <property type="entry name" value="GAF domain-like"/>
    <property type="match status" value="1"/>
</dbReference>
<dbReference type="EMBL" id="BMJT01000009">
    <property type="protein sequence ID" value="GGG30526.1"/>
    <property type="molecule type" value="Genomic_DNA"/>
</dbReference>
<evidence type="ECO:0000313" key="2">
    <source>
        <dbReference type="EMBL" id="GGG30526.1"/>
    </source>
</evidence>
<dbReference type="InterPro" id="IPR025736">
    <property type="entry name" value="PucR_C-HTH_dom"/>
</dbReference>
<dbReference type="PANTHER" id="PTHR33744:SF15">
    <property type="entry name" value="CARBOHYDRATE DIACID REGULATOR"/>
    <property type="match status" value="1"/>
</dbReference>
<accession>A0A917G9X9</accession>
<sequence>MQNQFEKEWQAFVEIADVVNTTGSLQHKVKTILQIVLQTIDKADAGFFFLWDEEQQHLVTKAAINFKEDYYLDNVLANGEGISGKAFKYRKAIIVNGENNIKEAMSNMQNQKRDYYLEATIVHNYPYSCMSAPIIYQQRAIGVITLDNFFTKAFFTKQDLLFLQAITNQIAVVIQMAQQLEEKQQLNHTLLQTLTHNEQLNKAMLKGMSLRQILMQLSKMVGVTILYFTQDGAFKLATKSIAYHTIEQKLQQQLHHREDVFMLQDESVIYFVYKVASHFGTIGYLVLPQIEALTLFQQILLTHSASIIAIEQINEQRSYETQLALRQQAYHSLIKGHLSHDVFGSDEIKQIQQCHHYFLFTYHLKSYNLQQLLTLEQQLQQHFQTIGTVWLFPNESVVTGLVCLKDQTDVLPTLQSLLYQDYVYVGRIVPTLSQLSLSEQDIALLQTMTHSKRFITYQELGIYRYLLQLPMEEKKYFVEETLGAILQDHKQELIDTLRAYFLYDKSVPRTAEGLHLHQNSVYYRLQKIEDTLQLRLQNTASSANLQAAIFLYDHL</sequence>
<dbReference type="PANTHER" id="PTHR33744">
    <property type="entry name" value="CARBOHYDRATE DIACID REGULATOR"/>
    <property type="match status" value="1"/>
</dbReference>
<dbReference type="Pfam" id="PF13556">
    <property type="entry name" value="HTH_30"/>
    <property type="match status" value="1"/>
</dbReference>
<dbReference type="InterPro" id="IPR051448">
    <property type="entry name" value="CdaR-like_regulators"/>
</dbReference>
<protein>
    <recommendedName>
        <fullName evidence="1">GAF domain-containing protein</fullName>
    </recommendedName>
</protein>
<proteinExistence type="predicted"/>